<organism evidence="1 2">
    <name type="scientific">Rhododendron molle</name>
    <name type="common">Chinese azalea</name>
    <name type="synonym">Azalea mollis</name>
    <dbReference type="NCBI Taxonomy" id="49168"/>
    <lineage>
        <taxon>Eukaryota</taxon>
        <taxon>Viridiplantae</taxon>
        <taxon>Streptophyta</taxon>
        <taxon>Embryophyta</taxon>
        <taxon>Tracheophyta</taxon>
        <taxon>Spermatophyta</taxon>
        <taxon>Magnoliopsida</taxon>
        <taxon>eudicotyledons</taxon>
        <taxon>Gunneridae</taxon>
        <taxon>Pentapetalae</taxon>
        <taxon>asterids</taxon>
        <taxon>Ericales</taxon>
        <taxon>Ericaceae</taxon>
        <taxon>Ericoideae</taxon>
        <taxon>Rhodoreae</taxon>
        <taxon>Rhododendron</taxon>
    </lineage>
</organism>
<accession>A0ACC0PQR3</accession>
<dbReference type="Proteomes" id="UP001062846">
    <property type="component" value="Chromosome 2"/>
</dbReference>
<evidence type="ECO:0000313" key="1">
    <source>
        <dbReference type="EMBL" id="KAI8567496.1"/>
    </source>
</evidence>
<proteinExistence type="predicted"/>
<protein>
    <submittedName>
        <fullName evidence="1">Uncharacterized protein</fullName>
    </submittedName>
</protein>
<name>A0ACC0PQR3_RHOML</name>
<reference evidence="1" key="1">
    <citation type="submission" date="2022-02" db="EMBL/GenBank/DDBJ databases">
        <title>Plant Genome Project.</title>
        <authorList>
            <person name="Zhang R.-G."/>
        </authorList>
    </citation>
    <scope>NUCLEOTIDE SEQUENCE</scope>
    <source>
        <strain evidence="1">AT1</strain>
    </source>
</reference>
<dbReference type="EMBL" id="CM046389">
    <property type="protein sequence ID" value="KAI8567496.1"/>
    <property type="molecule type" value="Genomic_DNA"/>
</dbReference>
<keyword evidence="2" id="KW-1185">Reference proteome</keyword>
<comment type="caution">
    <text evidence="1">The sequence shown here is derived from an EMBL/GenBank/DDBJ whole genome shotgun (WGS) entry which is preliminary data.</text>
</comment>
<gene>
    <name evidence="1" type="ORF">RHMOL_Rhmol02G0126900</name>
</gene>
<evidence type="ECO:0000313" key="2">
    <source>
        <dbReference type="Proteomes" id="UP001062846"/>
    </source>
</evidence>
<sequence>MAFTERGVRFPLHQFVRRVLLTLNLTSSQLTVNSYRIITSIVELKRQFNLTFGLEELFIIYLVGLNRESNRYYLSCRTGYDTFLTTTCPISKNGKRSRGWAEDKAEGEAEEEEQKEGVERTCPRLRKVTPDLGAPFVRRSTERTGLSGEMAGPGTREVLNLKRQRPRQGYCLQYAGTSRVTPVSPREPPKKKARHEEGDGGRGMEYETILIEDEEPKGECREETGGGEGGTWVHPKDLPWALEFCHYAGHLIHHADSICNLSVAFGMLWGCIFPWDAKAVQGLTEDITGEIAQALFTAGARALAVNDRCKGQEERVLAEGRATRAEEDTDTLRVTRAKEVDSTRNRGYDEGSDAAGVEYNKQVRDIEAKLYLDHFLEGLRYGHETLVSRLNLLEDSEQCLRRLPRSLSCPKRKRWWCKMQG</sequence>